<proteinExistence type="predicted"/>
<dbReference type="AlphaFoldDB" id="A0A6J5YG10"/>
<accession>A0A6J5YG10</accession>
<gene>
    <name evidence="1" type="ORF">UFOPK1392_01172</name>
</gene>
<dbReference type="EMBL" id="CAEMXZ010000043">
    <property type="protein sequence ID" value="CAB4323417.1"/>
    <property type="molecule type" value="Genomic_DNA"/>
</dbReference>
<organism evidence="1">
    <name type="scientific">freshwater metagenome</name>
    <dbReference type="NCBI Taxonomy" id="449393"/>
    <lineage>
        <taxon>unclassified sequences</taxon>
        <taxon>metagenomes</taxon>
        <taxon>ecological metagenomes</taxon>
    </lineage>
</organism>
<name>A0A6J5YG10_9ZZZZ</name>
<sequence>MSTDAEGAEGRPTPALFVALTTNVCLVPFSSPVITQEVAGLIAVSTEQVLSGSDAGHAV</sequence>
<evidence type="ECO:0000313" key="1">
    <source>
        <dbReference type="EMBL" id="CAB4323417.1"/>
    </source>
</evidence>
<protein>
    <submittedName>
        <fullName evidence="1">Unannotated protein</fullName>
    </submittedName>
</protein>
<reference evidence="1" key="1">
    <citation type="submission" date="2020-05" db="EMBL/GenBank/DDBJ databases">
        <authorList>
            <person name="Chiriac C."/>
            <person name="Salcher M."/>
            <person name="Ghai R."/>
            <person name="Kavagutti S V."/>
        </authorList>
    </citation>
    <scope>NUCLEOTIDE SEQUENCE</scope>
</reference>